<evidence type="ECO:0000313" key="1">
    <source>
        <dbReference type="EMBL" id="SVC51364.1"/>
    </source>
</evidence>
<name>A0A382MQX0_9ZZZZ</name>
<sequence length="135" mass="15201">VCVVLCFSAPVFSQQNEHELRKGVHPCGEPRLELNSITSYFEQRWQAHWADLKADAVDTYVAYHNAAKHNITVVRIFRSHMQPQLAVISAYRKVNFLNGKPLVDMFCIIELDGTLSLEYTPNELQVILGSGDVGA</sequence>
<proteinExistence type="predicted"/>
<reference evidence="1" key="1">
    <citation type="submission" date="2018-05" db="EMBL/GenBank/DDBJ databases">
        <authorList>
            <person name="Lanie J.A."/>
            <person name="Ng W.-L."/>
            <person name="Kazmierczak K.M."/>
            <person name="Andrzejewski T.M."/>
            <person name="Davidsen T.M."/>
            <person name="Wayne K.J."/>
            <person name="Tettelin H."/>
            <person name="Glass J.I."/>
            <person name="Rusch D."/>
            <person name="Podicherti R."/>
            <person name="Tsui H.-C.T."/>
            <person name="Winkler M.E."/>
        </authorList>
    </citation>
    <scope>NUCLEOTIDE SEQUENCE</scope>
</reference>
<organism evidence="1">
    <name type="scientific">marine metagenome</name>
    <dbReference type="NCBI Taxonomy" id="408172"/>
    <lineage>
        <taxon>unclassified sequences</taxon>
        <taxon>metagenomes</taxon>
        <taxon>ecological metagenomes</taxon>
    </lineage>
</organism>
<dbReference type="AlphaFoldDB" id="A0A382MQX0"/>
<dbReference type="EMBL" id="UINC01095352">
    <property type="protein sequence ID" value="SVC51364.1"/>
    <property type="molecule type" value="Genomic_DNA"/>
</dbReference>
<gene>
    <name evidence="1" type="ORF">METZ01_LOCUS304218</name>
</gene>
<feature type="non-terminal residue" evidence="1">
    <location>
        <position position="1"/>
    </location>
</feature>
<protein>
    <submittedName>
        <fullName evidence="1">Uncharacterized protein</fullName>
    </submittedName>
</protein>
<accession>A0A382MQX0</accession>